<feature type="compositionally biased region" description="Basic residues" evidence="2">
    <location>
        <begin position="94"/>
        <end position="104"/>
    </location>
</feature>
<sequence length="104" mass="10816">MATDSNDPPPPPSPPPTADNHEESVTEDFAQALRHIARGEQAASALEANLDTLESKLDELLAAASDTATAQGSVPPGQNGARTNGDSSKEVNGKRNRQKRLSAG</sequence>
<evidence type="ECO:0000313" key="3">
    <source>
        <dbReference type="EMBL" id="KAK2072843.1"/>
    </source>
</evidence>
<keyword evidence="4" id="KW-1185">Reference proteome</keyword>
<feature type="region of interest" description="Disordered" evidence="2">
    <location>
        <begin position="66"/>
        <end position="104"/>
    </location>
</feature>
<dbReference type="Proteomes" id="UP001217918">
    <property type="component" value="Unassembled WGS sequence"/>
</dbReference>
<dbReference type="AlphaFoldDB" id="A0AAD9MGE9"/>
<name>A0AAD9MGE9_9PEZI</name>
<feature type="coiled-coil region" evidence="1">
    <location>
        <begin position="36"/>
        <end position="63"/>
    </location>
</feature>
<keyword evidence="1" id="KW-0175">Coiled coil</keyword>
<evidence type="ECO:0000313" key="4">
    <source>
        <dbReference type="Proteomes" id="UP001217918"/>
    </source>
</evidence>
<comment type="caution">
    <text evidence="3">The sequence shown here is derived from an EMBL/GenBank/DDBJ whole genome shotgun (WGS) entry which is preliminary data.</text>
</comment>
<dbReference type="EMBL" id="JAQQPM010000006">
    <property type="protein sequence ID" value="KAK2072843.1"/>
    <property type="molecule type" value="Genomic_DNA"/>
</dbReference>
<feature type="compositionally biased region" description="Pro residues" evidence="2">
    <location>
        <begin position="7"/>
        <end position="17"/>
    </location>
</feature>
<organism evidence="3 4">
    <name type="scientific">Phyllachora maydis</name>
    <dbReference type="NCBI Taxonomy" id="1825666"/>
    <lineage>
        <taxon>Eukaryota</taxon>
        <taxon>Fungi</taxon>
        <taxon>Dikarya</taxon>
        <taxon>Ascomycota</taxon>
        <taxon>Pezizomycotina</taxon>
        <taxon>Sordariomycetes</taxon>
        <taxon>Sordariomycetidae</taxon>
        <taxon>Phyllachorales</taxon>
        <taxon>Phyllachoraceae</taxon>
        <taxon>Phyllachora</taxon>
    </lineage>
</organism>
<gene>
    <name evidence="3" type="ORF">P8C59_007173</name>
</gene>
<evidence type="ECO:0000256" key="1">
    <source>
        <dbReference type="SAM" id="Coils"/>
    </source>
</evidence>
<evidence type="ECO:0000256" key="2">
    <source>
        <dbReference type="SAM" id="MobiDB-lite"/>
    </source>
</evidence>
<reference evidence="3" key="1">
    <citation type="journal article" date="2023" name="Mol. Plant Microbe Interact.">
        <title>Elucidating the Obligate Nature and Biological Capacity of an Invasive Fungal Corn Pathogen.</title>
        <authorList>
            <person name="MacCready J.S."/>
            <person name="Roggenkamp E.M."/>
            <person name="Gdanetz K."/>
            <person name="Chilvers M.I."/>
        </authorList>
    </citation>
    <scope>NUCLEOTIDE SEQUENCE</scope>
    <source>
        <strain evidence="3">PM02</strain>
    </source>
</reference>
<proteinExistence type="predicted"/>
<accession>A0AAD9MGE9</accession>
<protein>
    <submittedName>
        <fullName evidence="3">Uncharacterized protein</fullName>
    </submittedName>
</protein>
<feature type="region of interest" description="Disordered" evidence="2">
    <location>
        <begin position="1"/>
        <end position="25"/>
    </location>
</feature>